<dbReference type="Proteomes" id="UP000319468">
    <property type="component" value="Unassembled WGS sequence"/>
</dbReference>
<accession>A0A024C3L2</accession>
<gene>
    <name evidence="5 7" type="primary">rpmC</name>
    <name evidence="9" type="ORF">B0X69_08125</name>
    <name evidence="10" type="ORF">BB451_04210</name>
    <name evidence="8" type="ORF">BIZ48_04580</name>
    <name evidence="6" type="ORF">C2842_06805</name>
    <name evidence="11" type="ORF">CV728_00795</name>
    <name evidence="16" type="ORF">EC547_04655</name>
    <name evidence="15" type="ORF">ECC12_04405</name>
    <name evidence="18" type="ORF">EGM89_05540</name>
    <name evidence="14" type="ORF">EGW01_06320</name>
    <name evidence="13" type="ORF">HGK51_06265</name>
    <name evidence="12" type="ORF">HK440_07255</name>
    <name evidence="7" type="ORF">HPATCC43504_00483</name>
    <name evidence="17" type="ORF">NCTC13338_00205</name>
</gene>
<dbReference type="EMBL" id="RJHK01000007">
    <property type="protein sequence ID" value="RVZ34737.1"/>
    <property type="molecule type" value="Genomic_DNA"/>
</dbReference>
<sequence>MKYTELKDKSIKELEELLHAKKAELFELRVKLKAMQLSNPNEIKKARRNIARINTAINAHYSSSVE</sequence>
<keyword evidence="2 5" id="KW-0689">Ribosomal protein</keyword>
<reference evidence="17 22" key="8">
    <citation type="submission" date="2018-06" db="EMBL/GenBank/DDBJ databases">
        <authorList>
            <consortium name="Pathogen Informatics"/>
            <person name="Doyle S."/>
        </authorList>
    </citation>
    <scope>NUCLEOTIDE SEQUENCE [LARGE SCALE GENOMIC DNA]</scope>
    <source>
        <strain evidence="17 22">NCTC13338</strain>
    </source>
</reference>
<evidence type="ECO:0000313" key="23">
    <source>
        <dbReference type="Proteomes" id="UP000275263"/>
    </source>
</evidence>
<dbReference type="PROSITE" id="PS00579">
    <property type="entry name" value="RIBOSOMAL_L29"/>
    <property type="match status" value="1"/>
</dbReference>
<dbReference type="EMBL" id="MUPM01000262">
    <property type="protein sequence ID" value="OOQ30140.1"/>
    <property type="molecule type" value="Genomic_DNA"/>
</dbReference>
<dbReference type="Proteomes" id="UP000254543">
    <property type="component" value="Unassembled WGS sequence"/>
</dbReference>
<dbReference type="PANTHER" id="PTHR10916">
    <property type="entry name" value="60S RIBOSOMAL PROTEIN L35/50S RIBOSOMAL PROTEIN L29"/>
    <property type="match status" value="1"/>
</dbReference>
<dbReference type="EMBL" id="RJEO01000010">
    <property type="protein sequence ID" value="RVY28659.1"/>
    <property type="molecule type" value="Genomic_DNA"/>
</dbReference>
<dbReference type="Pfam" id="PF00831">
    <property type="entry name" value="Ribosomal_L29"/>
    <property type="match status" value="1"/>
</dbReference>
<dbReference type="EMBL" id="CP026324">
    <property type="protein sequence ID" value="AUV79941.1"/>
    <property type="molecule type" value="Genomic_DNA"/>
</dbReference>
<reference evidence="6 21" key="7">
    <citation type="submission" date="2018-02" db="EMBL/GenBank/DDBJ databases">
        <title>N4-cytosine DNA methylation regulates transcription and pathogenesis in Helicobacter pylori.</title>
        <authorList>
            <person name="Kumar S."/>
            <person name="Karmakar B.C."/>
            <person name="Nagarajan D."/>
            <person name="Mukhopadhyay A.K."/>
            <person name="Rao D.N."/>
        </authorList>
    </citation>
    <scope>NUCLEOTIDE SEQUENCE [LARGE SCALE GENOMIC DNA]</scope>
    <source>
        <strain evidence="6 21">26695-dRdM2</strain>
    </source>
</reference>
<evidence type="ECO:0000313" key="22">
    <source>
        <dbReference type="Proteomes" id="UP000254543"/>
    </source>
</evidence>
<reference evidence="18 27" key="10">
    <citation type="submission" date="2018-11" db="EMBL/GenBank/DDBJ databases">
        <title>The project aimed at sequencing of H. pylori N6 laboratory stock and two of its isogenic mutants deficient in activity of a serine protease HtrA in order to find the possible suppressor mutations.</title>
        <authorList>
            <person name="Strapagiel D."/>
            <person name="Lach J."/>
            <person name="Zarzecka U."/>
            <person name="Backert S."/>
            <person name="Pawlik A."/>
        </authorList>
    </citation>
    <scope>NUCLEOTIDE SEQUENCE [LARGE SCALE GENOMIC DNA]</scope>
    <source>
        <strain evidence="18 27">N6</strain>
    </source>
</reference>
<reference evidence="14" key="11">
    <citation type="submission" date="2018-11" db="EMBL/GenBank/DDBJ databases">
        <authorList>
            <person name="Gutierrez A.J."/>
            <person name="Bravo M."/>
        </authorList>
    </citation>
    <scope>NUCLEOTIDE SEQUENCE</scope>
    <source>
        <strain evidence="14">1057</strain>
    </source>
</reference>
<dbReference type="Proteomes" id="UP000236568">
    <property type="component" value="Chromosome"/>
</dbReference>
<dbReference type="PANTHER" id="PTHR10916:SF0">
    <property type="entry name" value="LARGE RIBOSOMAL SUBUNIT PROTEIN UL29C"/>
    <property type="match status" value="1"/>
</dbReference>
<dbReference type="EMBL" id="AP017632">
    <property type="protein sequence ID" value="BBI22418.1"/>
    <property type="molecule type" value="Genomic_DNA"/>
</dbReference>
<dbReference type="Proteomes" id="UP000186621">
    <property type="component" value="Unassembled WGS sequence"/>
</dbReference>
<reference evidence="13 31" key="13">
    <citation type="journal article" date="2020" name="Front. Microbiol.">
        <title>Identification of New Helicobacter pylori Subpopulations in Native Americans and Mestizos From Peru.</title>
        <authorList>
            <person name="Gutierrez-Escobar A.J."/>
            <person name="Velapatino B."/>
            <person name="Borda V."/>
            <person name="Rabkin C.S."/>
            <person name="Tarazona-Santos E."/>
            <person name="Cabrera L."/>
            <person name="Cok J."/>
            <person name="Hooper C.C."/>
            <person name="Jahuira-Arias H."/>
            <person name="Herrera P."/>
            <person name="Noureen M."/>
            <person name="Wang D."/>
            <person name="Romero-Gallo J."/>
            <person name="Tran B."/>
            <person name="Peek R.M. Jr"/>
            <person name="Berg D.E."/>
            <person name="Gilman R.H."/>
            <person name="Camargo M.C."/>
        </authorList>
    </citation>
    <scope>NUCLEOTIDE SEQUENCE [LARGE SCALE GENOMIC DNA]</scope>
    <source>
        <strain evidence="13 31">ASHA-006</strain>
    </source>
</reference>
<proteinExistence type="inferred from homology"/>
<evidence type="ECO:0000313" key="11">
    <source>
        <dbReference type="EMBL" id="QDY60161.1"/>
    </source>
</evidence>
<evidence type="ECO:0000313" key="20">
    <source>
        <dbReference type="Proteomes" id="UP000220469"/>
    </source>
</evidence>
<reference evidence="24 25" key="9">
    <citation type="submission" date="2018-10" db="EMBL/GenBank/DDBJ databases">
        <title>Genetic determinants and prediction of antibiotic resistance phenotypes in Helicobacter pylori.</title>
        <authorList>
            <person name="Wagner K."/>
        </authorList>
    </citation>
    <scope>NUCLEOTIDE SEQUENCE [LARGE SCALE GENOMIC DNA]</scope>
    <source>
        <strain evidence="15 24">ZH15</strain>
        <strain evidence="16 25">ZH97</strain>
    </source>
</reference>
<evidence type="ECO:0000313" key="12">
    <source>
        <dbReference type="EMBL" id="QJW44141.1"/>
    </source>
</evidence>
<evidence type="ECO:0000313" key="15">
    <source>
        <dbReference type="EMBL" id="RVY28659.1"/>
    </source>
</evidence>
<dbReference type="RefSeq" id="WP_000877884.1">
    <property type="nucleotide sequence ID" value="NZ_AP017632.1"/>
</dbReference>
<reference evidence="8 19" key="2">
    <citation type="submission" date="2016-09" db="EMBL/GenBank/DDBJ databases">
        <authorList>
            <person name="Capua I."/>
            <person name="De Benedictis P."/>
            <person name="Joannis T."/>
            <person name="Lombin L.H."/>
            <person name="Cattoli G."/>
        </authorList>
    </citation>
    <scope>NUCLEOTIDE SEQUENCE [LARGE SCALE GENOMIC DNA]</scope>
    <source>
        <strain evidence="8 19">132A</strain>
    </source>
</reference>
<dbReference type="CDD" id="cd00427">
    <property type="entry name" value="Ribosomal_L29_HIP"/>
    <property type="match status" value="1"/>
</dbReference>
<evidence type="ECO:0000256" key="5">
    <source>
        <dbReference type="HAMAP-Rule" id="MF_00374"/>
    </source>
</evidence>
<dbReference type="Proteomes" id="UP000289024">
    <property type="component" value="Unassembled WGS sequence"/>
</dbReference>
<dbReference type="EMBL" id="RPFT01000014">
    <property type="protein sequence ID" value="RPF67583.1"/>
    <property type="molecule type" value="Genomic_DNA"/>
</dbReference>
<dbReference type="EMBL" id="VAPN01000005">
    <property type="protein sequence ID" value="TLR82266.1"/>
    <property type="molecule type" value="Genomic_DNA"/>
</dbReference>
<dbReference type="SUPFAM" id="SSF46561">
    <property type="entry name" value="Ribosomal protein L29 (L29p)"/>
    <property type="match status" value="1"/>
</dbReference>
<dbReference type="EMBL" id="MJMX01000023">
    <property type="protein sequence ID" value="OLR46514.1"/>
    <property type="molecule type" value="Genomic_DNA"/>
</dbReference>
<evidence type="ECO:0000313" key="18">
    <source>
        <dbReference type="EMBL" id="TLR82266.1"/>
    </source>
</evidence>
<reference evidence="11 29" key="12">
    <citation type="journal article" date="2019" name="Sci. Rep.">
        <title>Evolutionary mechanism leading to the multi-cagA genotype in Helicobacter pylori.</title>
        <authorList>
            <person name="Su H."/>
            <person name="Tissera K."/>
            <person name="Jang S."/>
            <person name="Choi Y.H."/>
            <person name="Kim A."/>
            <person name="Cho Y.J."/>
            <person name="Li M."/>
            <person name="Gunawardhana N."/>
            <person name="Merrell D.S."/>
            <person name="Ge L."/>
            <person name="Cha J.H."/>
        </authorList>
    </citation>
    <scope>NUCLEOTIDE SEQUENCE [LARGE SCALE GENOMIC DNA]</scope>
    <source>
        <strain evidence="11 29">B140</strain>
    </source>
</reference>
<dbReference type="Proteomes" id="UP000320851">
    <property type="component" value="Chromosome"/>
</dbReference>
<evidence type="ECO:0000313" key="28">
    <source>
        <dbReference type="Proteomes" id="UP000319468"/>
    </source>
</evidence>
<dbReference type="EMBL" id="CP051511">
    <property type="protein sequence ID" value="QQW99907.1"/>
    <property type="molecule type" value="Genomic_DNA"/>
</dbReference>
<evidence type="ECO:0000313" key="30">
    <source>
        <dbReference type="Proteomes" id="UP000502945"/>
    </source>
</evidence>
<protein>
    <recommendedName>
        <fullName evidence="4 5">Large ribosomal subunit protein uL29</fullName>
    </recommendedName>
</protein>
<organism evidence="15 24">
    <name type="scientific">Helicobacter pylori</name>
    <name type="common">Campylobacter pylori</name>
    <dbReference type="NCBI Taxonomy" id="210"/>
    <lineage>
        <taxon>Bacteria</taxon>
        <taxon>Pseudomonadati</taxon>
        <taxon>Campylobacterota</taxon>
        <taxon>Epsilonproteobacteria</taxon>
        <taxon>Campylobacterales</taxon>
        <taxon>Helicobacteraceae</taxon>
        <taxon>Helicobacter</taxon>
    </lineage>
</organism>
<reference evidence="14 23" key="4">
    <citation type="journal article" date="2017" name="Gut Pathog.">
        <title>Mycobacterium avium subsp. paratuberculosis and associated risk factors for inflammatory bowel disease in Iranian patients.</title>
        <authorList>
            <person name="Zamani S."/>
            <person name="Zali M.R."/>
            <person name="Aghdaei H.A."/>
            <person name="Sechi L.A."/>
            <person name="Niegowska M."/>
            <person name="Caggiu E."/>
            <person name="Keshavarz R."/>
            <person name="Mosavari N."/>
            <person name="Feizabadi M.M."/>
        </authorList>
    </citation>
    <scope>NUCLEOTIDE SEQUENCE [LARGE SCALE GENOMIC DNA]</scope>
    <source>
        <strain evidence="14 23">1057</strain>
    </source>
</reference>
<evidence type="ECO:0000313" key="13">
    <source>
        <dbReference type="EMBL" id="QQW99907.1"/>
    </source>
</evidence>
<keyword evidence="3 5" id="KW-0687">Ribonucleoprotein</keyword>
<evidence type="ECO:0000313" key="27">
    <source>
        <dbReference type="Proteomes" id="UP000306692"/>
    </source>
</evidence>
<evidence type="ECO:0000313" key="9">
    <source>
        <dbReference type="EMBL" id="OOQ30140.1"/>
    </source>
</evidence>
<dbReference type="Proteomes" id="UP000288766">
    <property type="component" value="Unassembled WGS sequence"/>
</dbReference>
<evidence type="ECO:0000256" key="2">
    <source>
        <dbReference type="ARBA" id="ARBA00022980"/>
    </source>
</evidence>
<dbReference type="OMA" id="RIKLKTM"/>
<evidence type="ECO:0000256" key="4">
    <source>
        <dbReference type="ARBA" id="ARBA00035204"/>
    </source>
</evidence>
<reference evidence="12 30" key="14">
    <citation type="submission" date="2020-05" db="EMBL/GenBank/DDBJ databases">
        <title>Proteome, Transcriptome, Methylome of different strains of Helicobacter pylori.</title>
        <authorList>
            <person name="Butenko I."/>
            <person name="Fedorov D."/>
            <person name="Babenko V."/>
            <person name="Manolov A."/>
            <person name="Boldyreva D."/>
            <person name="Klimina K."/>
            <person name="Veselovski V."/>
            <person name="Malahova M."/>
            <person name="Semashko T."/>
            <person name="Semenov I."/>
            <person name="Govorun V."/>
        </authorList>
    </citation>
    <scope>NUCLEOTIDE SEQUENCE [LARGE SCALE GENOMIC DNA]</scope>
    <source>
        <strain evidence="12 30">HPY</strain>
    </source>
</reference>
<evidence type="ECO:0000313" key="10">
    <source>
        <dbReference type="EMBL" id="PDW29029.1"/>
    </source>
</evidence>
<name>A0A024C3L2_HELPX</name>
<dbReference type="GO" id="GO:0003735">
    <property type="term" value="F:structural constituent of ribosome"/>
    <property type="evidence" value="ECO:0007669"/>
    <property type="project" value="InterPro"/>
</dbReference>
<evidence type="ECO:0000313" key="7">
    <source>
        <dbReference type="EMBL" id="BBI22418.1"/>
    </source>
</evidence>
<comment type="similarity">
    <text evidence="1 5">Belongs to the universal ribosomal protein uL29 family.</text>
</comment>
<dbReference type="InterPro" id="IPR050063">
    <property type="entry name" value="Ribosomal_protein_uL29"/>
</dbReference>
<evidence type="ECO:0000313" key="25">
    <source>
        <dbReference type="Proteomes" id="UP000289024"/>
    </source>
</evidence>
<reference evidence="7 26" key="1">
    <citation type="submission" date="2016-08" db="EMBL/GenBank/DDBJ databases">
        <title>Whole genome shotgun sequence of Helicobacter pylori strain ATCC43504.</title>
        <authorList>
            <person name="Mimuro H."/>
            <person name="Ogura Y."/>
            <person name="Katsura K."/>
            <person name="Hayashi T."/>
        </authorList>
    </citation>
    <scope>NUCLEOTIDE SEQUENCE [LARGE SCALE GENOMIC DNA]</scope>
    <source>
        <strain evidence="26">ATCC 43504</strain>
        <strain evidence="7">ATCC43504</strain>
    </source>
</reference>
<evidence type="ECO:0000313" key="24">
    <source>
        <dbReference type="Proteomes" id="UP000288766"/>
    </source>
</evidence>
<dbReference type="EMBL" id="MBGM01000032">
    <property type="protein sequence ID" value="PDW29029.1"/>
    <property type="molecule type" value="Genomic_DNA"/>
</dbReference>
<evidence type="ECO:0000313" key="31">
    <source>
        <dbReference type="Proteomes" id="UP000662764"/>
    </source>
</evidence>
<dbReference type="Gene3D" id="1.10.287.310">
    <property type="match status" value="1"/>
</dbReference>
<dbReference type="InterPro" id="IPR036049">
    <property type="entry name" value="Ribosomal_uL29_sf"/>
</dbReference>
<evidence type="ECO:0000256" key="1">
    <source>
        <dbReference type="ARBA" id="ARBA00009254"/>
    </source>
</evidence>
<reference evidence="9 28" key="3">
    <citation type="journal article" date="2017" name="Front. Cell. Infect. Microbiol.">
        <title>Whole Genome Sequence and Phylogenetic Analysis Show Helicobacter pylori Strains from Latin America Have Followed a Unique Evolution Pathway.</title>
        <authorList>
            <person name="Munoz-Ramirez Z.Y."/>
            <person name="Mendez-Tenorio A."/>
            <person name="Kato I."/>
            <person name="Bravo M.M."/>
            <person name="Rizzato C."/>
            <person name="Thorell K."/>
            <person name="Torres R.C."/>
            <person name="Aviles-Jimenez F."/>
            <person name="Camorlinga M."/>
            <person name="Canzian F."/>
            <person name="Torres J."/>
        </authorList>
    </citation>
    <scope>NUCLEOTIDE SEQUENCE [LARGE SCALE GENOMIC DNA]</scope>
    <source>
        <strain evidence="9 28">CM22347</strain>
    </source>
</reference>
<dbReference type="EMBL" id="CP053396">
    <property type="protein sequence ID" value="QJW44141.1"/>
    <property type="molecule type" value="Genomic_DNA"/>
</dbReference>
<evidence type="ECO:0000313" key="17">
    <source>
        <dbReference type="EMBL" id="STO82115.1"/>
    </source>
</evidence>
<evidence type="ECO:0000313" key="19">
    <source>
        <dbReference type="Proteomes" id="UP000186621"/>
    </source>
</evidence>
<evidence type="ECO:0000313" key="26">
    <source>
        <dbReference type="Proteomes" id="UP000289281"/>
    </source>
</evidence>
<dbReference type="GO" id="GO:0006412">
    <property type="term" value="P:translation"/>
    <property type="evidence" value="ECO:0007669"/>
    <property type="project" value="UniProtKB-UniRule"/>
</dbReference>
<dbReference type="PATRIC" id="fig|1111674.3.peg.597"/>
<dbReference type="Proteomes" id="UP000220469">
    <property type="component" value="Unassembled WGS sequence"/>
</dbReference>
<dbReference type="GO" id="GO:0022625">
    <property type="term" value="C:cytosolic large ribosomal subunit"/>
    <property type="evidence" value="ECO:0007669"/>
    <property type="project" value="TreeGrafter"/>
</dbReference>
<dbReference type="NCBIfam" id="TIGR00012">
    <property type="entry name" value="L29"/>
    <property type="match status" value="1"/>
</dbReference>
<evidence type="ECO:0000313" key="21">
    <source>
        <dbReference type="Proteomes" id="UP000236568"/>
    </source>
</evidence>
<evidence type="ECO:0000313" key="16">
    <source>
        <dbReference type="EMBL" id="RVZ34737.1"/>
    </source>
</evidence>
<evidence type="ECO:0000313" key="29">
    <source>
        <dbReference type="Proteomes" id="UP000320851"/>
    </source>
</evidence>
<dbReference type="InterPro" id="IPR001854">
    <property type="entry name" value="Ribosomal_uL29"/>
</dbReference>
<dbReference type="Proteomes" id="UP000502945">
    <property type="component" value="Chromosome"/>
</dbReference>
<dbReference type="EMBL" id="CP024948">
    <property type="protein sequence ID" value="QDY60161.1"/>
    <property type="molecule type" value="Genomic_DNA"/>
</dbReference>
<dbReference type="Proteomes" id="UP000289281">
    <property type="component" value="Chromosome"/>
</dbReference>
<evidence type="ECO:0000256" key="3">
    <source>
        <dbReference type="ARBA" id="ARBA00023274"/>
    </source>
</evidence>
<dbReference type="AlphaFoldDB" id="A0A024C3L2"/>
<dbReference type="SMR" id="A0A024C3L2"/>
<reference evidence="6 21" key="6">
    <citation type="submission" date="2018-01" db="EMBL/GenBank/DDBJ databases">
        <authorList>
            <person name="Morgan R.D."/>
        </authorList>
    </citation>
    <scope>NUCLEOTIDE SEQUENCE [LARGE SCALE GENOMIC DNA]</scope>
    <source>
        <strain evidence="6 21">26695-dRdM2</strain>
    </source>
</reference>
<evidence type="ECO:0000313" key="6">
    <source>
        <dbReference type="EMBL" id="AUV79941.1"/>
    </source>
</evidence>
<dbReference type="Proteomes" id="UP000306692">
    <property type="component" value="Unassembled WGS sequence"/>
</dbReference>
<dbReference type="InterPro" id="IPR018254">
    <property type="entry name" value="Ribosomal_uL29_CS"/>
</dbReference>
<evidence type="ECO:0000313" key="14">
    <source>
        <dbReference type="EMBL" id="RPF67583.1"/>
    </source>
</evidence>
<dbReference type="Proteomes" id="UP000275263">
    <property type="component" value="Unassembled WGS sequence"/>
</dbReference>
<evidence type="ECO:0000313" key="8">
    <source>
        <dbReference type="EMBL" id="OLR46514.1"/>
    </source>
</evidence>
<dbReference type="EMBL" id="UGHQ01000001">
    <property type="protein sequence ID" value="STO82115.1"/>
    <property type="molecule type" value="Genomic_DNA"/>
</dbReference>
<dbReference type="HAMAP" id="MF_00374">
    <property type="entry name" value="Ribosomal_uL29"/>
    <property type="match status" value="1"/>
</dbReference>
<dbReference type="Proteomes" id="UP000662764">
    <property type="component" value="Chromosome"/>
</dbReference>
<reference evidence="10 20" key="5">
    <citation type="journal article" date="2017" name="Gut Pathog.">
        <title>Phylogenomics of Colombian Helicobacter pylori isolates.</title>
        <authorList>
            <person name="Gutierrez-Escobar A.J."/>
            <person name="Trujillo E."/>
            <person name="Acevedo O."/>
            <person name="Bravo M.M."/>
        </authorList>
    </citation>
    <scope>NUCLEOTIDE SEQUENCE [LARGE SCALE GENOMIC DNA]</scope>
    <source>
        <strain evidence="10 20">3076</strain>
    </source>
</reference>